<evidence type="ECO:0000313" key="2">
    <source>
        <dbReference type="EMBL" id="SSX30944.1"/>
    </source>
</evidence>
<gene>
    <name evidence="1" type="primary">CSON003084</name>
</gene>
<dbReference type="EMBL" id="UFQS01001534">
    <property type="protein sequence ID" value="SSX11376.1"/>
    <property type="molecule type" value="Genomic_DNA"/>
</dbReference>
<evidence type="ECO:0000313" key="1">
    <source>
        <dbReference type="EMBL" id="SSX11376.1"/>
    </source>
</evidence>
<dbReference type="VEuPathDB" id="VectorBase:CSON003084"/>
<dbReference type="EMBL" id="UFQT01001534">
    <property type="protein sequence ID" value="SSX30944.1"/>
    <property type="molecule type" value="Genomic_DNA"/>
</dbReference>
<reference evidence="1" key="1">
    <citation type="submission" date="2018-04" db="EMBL/GenBank/DDBJ databases">
        <authorList>
            <person name="Go L.Y."/>
            <person name="Mitchell J.A."/>
        </authorList>
    </citation>
    <scope>NUCLEOTIDE SEQUENCE</scope>
    <source>
        <tissue evidence="1">Whole organism</tissue>
    </source>
</reference>
<accession>A0A336L284</accession>
<proteinExistence type="predicted"/>
<sequence length="83" mass="10288">MLKIFMNQKSIKATTYQKEKKNIISYYNKKIFVSKLSDLKQLESGWDKTTTRFLSKLHRRKRTKKCEDRRRKRIFFRRQSIQI</sequence>
<name>A0A336L284_CULSO</name>
<reference evidence="2" key="2">
    <citation type="submission" date="2018-07" db="EMBL/GenBank/DDBJ databases">
        <authorList>
            <person name="Quirk P.G."/>
            <person name="Krulwich T.A."/>
        </authorList>
    </citation>
    <scope>NUCLEOTIDE SEQUENCE</scope>
</reference>
<organism evidence="1">
    <name type="scientific">Culicoides sonorensis</name>
    <name type="common">Biting midge</name>
    <dbReference type="NCBI Taxonomy" id="179676"/>
    <lineage>
        <taxon>Eukaryota</taxon>
        <taxon>Metazoa</taxon>
        <taxon>Ecdysozoa</taxon>
        <taxon>Arthropoda</taxon>
        <taxon>Hexapoda</taxon>
        <taxon>Insecta</taxon>
        <taxon>Pterygota</taxon>
        <taxon>Neoptera</taxon>
        <taxon>Endopterygota</taxon>
        <taxon>Diptera</taxon>
        <taxon>Nematocera</taxon>
        <taxon>Chironomoidea</taxon>
        <taxon>Ceratopogonidae</taxon>
        <taxon>Ceratopogoninae</taxon>
        <taxon>Culicoides</taxon>
        <taxon>Monoculicoides</taxon>
    </lineage>
</organism>
<dbReference type="AlphaFoldDB" id="A0A336L284"/>
<protein>
    <submittedName>
        <fullName evidence="1">CSON003084 protein</fullName>
    </submittedName>
</protein>